<proteinExistence type="predicted"/>
<sequence>MDVDANHSRQSSQDYDYTVDGGIPDAQFDEAMNSFLDDALEADFDLKSQQDVILKDPPRGGKLNDQDDSDYVDEDGDAEDHDGESNVSPAPSHSSEPENAEDDHQFMPQSPTTSLVKRYKSDLVIDRPFKRRCTELSVGYVDLLNKEIKEAALRGCTEDKDVDEDGVAAYRASQLGLIIWSPVEKRTLYETTSRLGRSAVADISAAIGTKSVVEVEDYLSHLHYASEDRKSKLRPILQPAERPAAMELSPQCCHALDEAADTLSIMQERREQRREEEKWGSSWNFTQAMFEEAHEEDTGRPLDERTSDLGDLFDIPKWLALSSDIFMNSAVPSNNWNYVDEEPPTIWATALEDFYSLTVSVTRRLVQTTLYVAMSRLRTKREAEPRLLNVVRREDVEAALQSLNMEDKRSEFWRGCARRLRLNVRDNESAVPPEQRREESNSREHMTFDEVEAALGDEGLENRTLADPGKPPDPPHPDDHESTPDGGMTENEADVDSAGQSDSHKGYSAEELAVRNEAEEVILYSGVDFPQSTRSKEVLLNRISGERRQEDYANQCDQQASREEEVKMWELLEKPVPQNLRVRETPEQVPRTHLGVEGVYSVGRNWRRALHHFSEWETQEDGDERN</sequence>
<feature type="compositionally biased region" description="Acidic residues" evidence="1">
    <location>
        <begin position="66"/>
        <end position="82"/>
    </location>
</feature>
<feature type="region of interest" description="Disordered" evidence="1">
    <location>
        <begin position="461"/>
        <end position="506"/>
    </location>
</feature>
<dbReference type="GO" id="GO:0006361">
    <property type="term" value="P:transcription initiation at RNA polymerase I promoter"/>
    <property type="evidence" value="ECO:0007669"/>
    <property type="project" value="TreeGrafter"/>
</dbReference>
<feature type="region of interest" description="Disordered" evidence="1">
    <location>
        <begin position="1"/>
        <end position="26"/>
    </location>
</feature>
<feature type="region of interest" description="Disordered" evidence="1">
    <location>
        <begin position="49"/>
        <end position="112"/>
    </location>
</feature>
<accession>A0AA39GR83</accession>
<dbReference type="GO" id="GO:0001181">
    <property type="term" value="F:RNA polymerase I general transcription initiation factor activity"/>
    <property type="evidence" value="ECO:0007669"/>
    <property type="project" value="TreeGrafter"/>
</dbReference>
<dbReference type="InterPro" id="IPR039601">
    <property type="entry name" value="Rrn5"/>
</dbReference>
<dbReference type="EMBL" id="JAPDFR010000001">
    <property type="protein sequence ID" value="KAK0391089.1"/>
    <property type="molecule type" value="Genomic_DNA"/>
</dbReference>
<name>A0AA39GR83_SARSR</name>
<dbReference type="PANTHER" id="PTHR28079">
    <property type="entry name" value="RNA POLYMERASE I-SPECIFIC TRANSCRIPTION INITIATION FACTOR RRN5"/>
    <property type="match status" value="1"/>
</dbReference>
<evidence type="ECO:0000313" key="3">
    <source>
        <dbReference type="Proteomes" id="UP001175261"/>
    </source>
</evidence>
<dbReference type="Proteomes" id="UP001175261">
    <property type="component" value="Unassembled WGS sequence"/>
</dbReference>
<keyword evidence="3" id="KW-1185">Reference proteome</keyword>
<organism evidence="2 3">
    <name type="scientific">Sarocladium strictum</name>
    <name type="common">Black bundle disease fungus</name>
    <name type="synonym">Acremonium strictum</name>
    <dbReference type="NCBI Taxonomy" id="5046"/>
    <lineage>
        <taxon>Eukaryota</taxon>
        <taxon>Fungi</taxon>
        <taxon>Dikarya</taxon>
        <taxon>Ascomycota</taxon>
        <taxon>Pezizomycotina</taxon>
        <taxon>Sordariomycetes</taxon>
        <taxon>Hypocreomycetidae</taxon>
        <taxon>Hypocreales</taxon>
        <taxon>Sarocladiaceae</taxon>
        <taxon>Sarocladium</taxon>
    </lineage>
</organism>
<dbReference type="GO" id="GO:0000182">
    <property type="term" value="F:rDNA binding"/>
    <property type="evidence" value="ECO:0007669"/>
    <property type="project" value="TreeGrafter"/>
</dbReference>
<feature type="compositionally biased region" description="Basic and acidic residues" evidence="1">
    <location>
        <begin position="473"/>
        <end position="483"/>
    </location>
</feature>
<dbReference type="AlphaFoldDB" id="A0AA39GR83"/>
<dbReference type="GO" id="GO:0000500">
    <property type="term" value="C:RNA polymerase I upstream activating factor complex"/>
    <property type="evidence" value="ECO:0007669"/>
    <property type="project" value="InterPro"/>
</dbReference>
<comment type="caution">
    <text evidence="2">The sequence shown here is derived from an EMBL/GenBank/DDBJ whole genome shotgun (WGS) entry which is preliminary data.</text>
</comment>
<evidence type="ECO:0000256" key="1">
    <source>
        <dbReference type="SAM" id="MobiDB-lite"/>
    </source>
</evidence>
<feature type="compositionally biased region" description="Basic and acidic residues" evidence="1">
    <location>
        <begin position="49"/>
        <end position="65"/>
    </location>
</feature>
<reference evidence="2" key="1">
    <citation type="submission" date="2022-10" db="EMBL/GenBank/DDBJ databases">
        <title>Determination and structural analysis of whole genome sequence of Sarocladium strictum F4-1.</title>
        <authorList>
            <person name="Hu L."/>
            <person name="Jiang Y."/>
        </authorList>
    </citation>
    <scope>NUCLEOTIDE SEQUENCE</scope>
    <source>
        <strain evidence="2">F4-1</strain>
    </source>
</reference>
<evidence type="ECO:0000313" key="2">
    <source>
        <dbReference type="EMBL" id="KAK0391089.1"/>
    </source>
</evidence>
<protein>
    <submittedName>
        <fullName evidence="2">Uncharacterized protein</fullName>
    </submittedName>
</protein>
<gene>
    <name evidence="2" type="ORF">NLU13_0591</name>
</gene>
<feature type="region of interest" description="Disordered" evidence="1">
    <location>
        <begin position="427"/>
        <end position="447"/>
    </location>
</feature>
<feature type="compositionally biased region" description="Polar residues" evidence="1">
    <location>
        <begin position="85"/>
        <end position="94"/>
    </location>
</feature>
<dbReference type="PANTHER" id="PTHR28079:SF1">
    <property type="entry name" value="RNA POLYMERASE I-SPECIFIC TRANSCRIPTION INITIATION FACTOR RRN5"/>
    <property type="match status" value="1"/>
</dbReference>
<dbReference type="GO" id="GO:0042790">
    <property type="term" value="P:nucleolar large rRNA transcription by RNA polymerase I"/>
    <property type="evidence" value="ECO:0007669"/>
    <property type="project" value="InterPro"/>
</dbReference>